<organism evidence="1 2">
    <name type="scientific">Collybiopsis luxurians FD-317 M1</name>
    <dbReference type="NCBI Taxonomy" id="944289"/>
    <lineage>
        <taxon>Eukaryota</taxon>
        <taxon>Fungi</taxon>
        <taxon>Dikarya</taxon>
        <taxon>Basidiomycota</taxon>
        <taxon>Agaricomycotina</taxon>
        <taxon>Agaricomycetes</taxon>
        <taxon>Agaricomycetidae</taxon>
        <taxon>Agaricales</taxon>
        <taxon>Marasmiineae</taxon>
        <taxon>Omphalotaceae</taxon>
        <taxon>Collybiopsis</taxon>
        <taxon>Collybiopsis luxurians</taxon>
    </lineage>
</organism>
<proteinExistence type="predicted"/>
<protein>
    <submittedName>
        <fullName evidence="1">Uncharacterized protein</fullName>
    </submittedName>
</protein>
<evidence type="ECO:0000313" key="1">
    <source>
        <dbReference type="EMBL" id="KIK56339.1"/>
    </source>
</evidence>
<reference evidence="1 2" key="1">
    <citation type="submission" date="2014-04" db="EMBL/GenBank/DDBJ databases">
        <title>Evolutionary Origins and Diversification of the Mycorrhizal Mutualists.</title>
        <authorList>
            <consortium name="DOE Joint Genome Institute"/>
            <consortium name="Mycorrhizal Genomics Consortium"/>
            <person name="Kohler A."/>
            <person name="Kuo A."/>
            <person name="Nagy L.G."/>
            <person name="Floudas D."/>
            <person name="Copeland A."/>
            <person name="Barry K.W."/>
            <person name="Cichocki N."/>
            <person name="Veneault-Fourrey C."/>
            <person name="LaButti K."/>
            <person name="Lindquist E.A."/>
            <person name="Lipzen A."/>
            <person name="Lundell T."/>
            <person name="Morin E."/>
            <person name="Murat C."/>
            <person name="Riley R."/>
            <person name="Ohm R."/>
            <person name="Sun H."/>
            <person name="Tunlid A."/>
            <person name="Henrissat B."/>
            <person name="Grigoriev I.V."/>
            <person name="Hibbett D.S."/>
            <person name="Martin F."/>
        </authorList>
    </citation>
    <scope>NUCLEOTIDE SEQUENCE [LARGE SCALE GENOMIC DNA]</scope>
    <source>
        <strain evidence="1 2">FD-317 M1</strain>
    </source>
</reference>
<dbReference type="HOGENOM" id="CLU_1421554_0_0_1"/>
<dbReference type="EMBL" id="KN834798">
    <property type="protein sequence ID" value="KIK56339.1"/>
    <property type="molecule type" value="Genomic_DNA"/>
</dbReference>
<dbReference type="AlphaFoldDB" id="A0A0D0C205"/>
<gene>
    <name evidence="1" type="ORF">GYMLUDRAFT_62000</name>
</gene>
<keyword evidence="2" id="KW-1185">Reference proteome</keyword>
<dbReference type="Proteomes" id="UP000053593">
    <property type="component" value="Unassembled WGS sequence"/>
</dbReference>
<name>A0A0D0C205_9AGAR</name>
<evidence type="ECO:0000313" key="2">
    <source>
        <dbReference type="Proteomes" id="UP000053593"/>
    </source>
</evidence>
<sequence length="191" mass="19524">MFIATTIIRTPITEADVVDGAFVAAAEVAEDNNEDEGSVVKPEGLLVAADEGTTVVDNCTVEDVVICTALVDEDVTCATEELLDVVTTIDSVEDVVGGKAFGVDVVRIDGVECVMTVVWGGRVCVVDGGGGGGGLDVVVCVTFVVVVWGGGGGGLLVVVCCSVLLEELSAPDPDWAIPLGQVLAPEEKDPF</sequence>
<accession>A0A0D0C205</accession>